<comment type="caution">
    <text evidence="1">The sequence shown here is derived from an EMBL/GenBank/DDBJ whole genome shotgun (WGS) entry which is preliminary data.</text>
</comment>
<dbReference type="Proteomes" id="UP001056120">
    <property type="component" value="Linkage Group LG26"/>
</dbReference>
<evidence type="ECO:0000313" key="2">
    <source>
        <dbReference type="Proteomes" id="UP001056120"/>
    </source>
</evidence>
<reference evidence="1 2" key="2">
    <citation type="journal article" date="2022" name="Mol. Ecol. Resour.">
        <title>The genomes of chicory, endive, great burdock and yacon provide insights into Asteraceae paleo-polyploidization history and plant inulin production.</title>
        <authorList>
            <person name="Fan W."/>
            <person name="Wang S."/>
            <person name="Wang H."/>
            <person name="Wang A."/>
            <person name="Jiang F."/>
            <person name="Liu H."/>
            <person name="Zhao H."/>
            <person name="Xu D."/>
            <person name="Zhang Y."/>
        </authorList>
    </citation>
    <scope>NUCLEOTIDE SEQUENCE [LARGE SCALE GENOMIC DNA]</scope>
    <source>
        <strain evidence="2">cv. Yunnan</strain>
        <tissue evidence="1">Leaves</tissue>
    </source>
</reference>
<name>A0ACB8ZC89_9ASTR</name>
<dbReference type="EMBL" id="CM042043">
    <property type="protein sequence ID" value="KAI3695116.1"/>
    <property type="molecule type" value="Genomic_DNA"/>
</dbReference>
<evidence type="ECO:0000313" key="1">
    <source>
        <dbReference type="EMBL" id="KAI3695116.1"/>
    </source>
</evidence>
<sequence length="79" mass="8248">MMILCMRPQIRGICNSTDGGVNAVVKSQVQVHDASSSGGLKSQNGNGGAELGTELAEPSNSKMASSTKQIQLKMKQKKG</sequence>
<proteinExistence type="predicted"/>
<gene>
    <name evidence="1" type="ORF">L1987_78104</name>
</gene>
<protein>
    <submittedName>
        <fullName evidence="1">Uncharacterized protein</fullName>
    </submittedName>
</protein>
<accession>A0ACB8ZC89</accession>
<organism evidence="1 2">
    <name type="scientific">Smallanthus sonchifolius</name>
    <dbReference type="NCBI Taxonomy" id="185202"/>
    <lineage>
        <taxon>Eukaryota</taxon>
        <taxon>Viridiplantae</taxon>
        <taxon>Streptophyta</taxon>
        <taxon>Embryophyta</taxon>
        <taxon>Tracheophyta</taxon>
        <taxon>Spermatophyta</taxon>
        <taxon>Magnoliopsida</taxon>
        <taxon>eudicotyledons</taxon>
        <taxon>Gunneridae</taxon>
        <taxon>Pentapetalae</taxon>
        <taxon>asterids</taxon>
        <taxon>campanulids</taxon>
        <taxon>Asterales</taxon>
        <taxon>Asteraceae</taxon>
        <taxon>Asteroideae</taxon>
        <taxon>Heliantheae alliance</taxon>
        <taxon>Millerieae</taxon>
        <taxon>Smallanthus</taxon>
    </lineage>
</organism>
<reference evidence="2" key="1">
    <citation type="journal article" date="2022" name="Mol. Ecol. Resour.">
        <title>The genomes of chicory, endive, great burdock and yacon provide insights into Asteraceae palaeo-polyploidization history and plant inulin production.</title>
        <authorList>
            <person name="Fan W."/>
            <person name="Wang S."/>
            <person name="Wang H."/>
            <person name="Wang A."/>
            <person name="Jiang F."/>
            <person name="Liu H."/>
            <person name="Zhao H."/>
            <person name="Xu D."/>
            <person name="Zhang Y."/>
        </authorList>
    </citation>
    <scope>NUCLEOTIDE SEQUENCE [LARGE SCALE GENOMIC DNA]</scope>
    <source>
        <strain evidence="2">cv. Yunnan</strain>
    </source>
</reference>
<keyword evidence="2" id="KW-1185">Reference proteome</keyword>